<evidence type="ECO:0000256" key="6">
    <source>
        <dbReference type="ARBA" id="ARBA00021749"/>
    </source>
</evidence>
<evidence type="ECO:0000256" key="4">
    <source>
        <dbReference type="ARBA" id="ARBA00010416"/>
    </source>
</evidence>
<evidence type="ECO:0000256" key="12">
    <source>
        <dbReference type="ARBA" id="ARBA00022960"/>
    </source>
</evidence>
<keyword evidence="7 19" id="KW-0963">Cytoplasm</keyword>
<dbReference type="Pfam" id="PF02875">
    <property type="entry name" value="Mur_ligase_C"/>
    <property type="match status" value="1"/>
</dbReference>
<feature type="binding site" evidence="19">
    <location>
        <begin position="117"/>
        <end position="123"/>
    </location>
    <ligand>
        <name>ATP</name>
        <dbReference type="ChEBI" id="CHEBI:30616"/>
    </ligand>
</feature>
<evidence type="ECO:0000256" key="13">
    <source>
        <dbReference type="ARBA" id="ARBA00022984"/>
    </source>
</evidence>
<evidence type="ECO:0000256" key="1">
    <source>
        <dbReference type="ARBA" id="ARBA00003921"/>
    </source>
</evidence>
<evidence type="ECO:0000259" key="20">
    <source>
        <dbReference type="Pfam" id="PF01225"/>
    </source>
</evidence>
<evidence type="ECO:0000313" key="24">
    <source>
        <dbReference type="Proteomes" id="UP000268033"/>
    </source>
</evidence>
<dbReference type="InterPro" id="IPR036565">
    <property type="entry name" value="Mur-like_cat_sf"/>
</dbReference>
<comment type="caution">
    <text evidence="23">The sequence shown here is derived from an EMBL/GenBank/DDBJ whole genome shotgun (WGS) entry which is preliminary data.</text>
</comment>
<comment type="pathway">
    <text evidence="17">Glycan biosynthesis.</text>
</comment>
<feature type="domain" description="Mur ligase C-terminal" evidence="21">
    <location>
        <begin position="325"/>
        <end position="453"/>
    </location>
</feature>
<dbReference type="InterPro" id="IPR036615">
    <property type="entry name" value="Mur_ligase_C_dom_sf"/>
</dbReference>
<evidence type="ECO:0000256" key="3">
    <source>
        <dbReference type="ARBA" id="ARBA00004752"/>
    </source>
</evidence>
<feature type="domain" description="Mur ligase central" evidence="22">
    <location>
        <begin position="115"/>
        <end position="296"/>
    </location>
</feature>
<dbReference type="InterPro" id="IPR000713">
    <property type="entry name" value="Mur_ligase_N"/>
</dbReference>
<dbReference type="GO" id="GO:0005524">
    <property type="term" value="F:ATP binding"/>
    <property type="evidence" value="ECO:0007669"/>
    <property type="project" value="UniProtKB-UniRule"/>
</dbReference>
<keyword evidence="9 19" id="KW-0132">Cell division</keyword>
<evidence type="ECO:0000256" key="17">
    <source>
        <dbReference type="ARBA" id="ARBA00060592"/>
    </source>
</evidence>
<comment type="subcellular location">
    <subcellularLocation>
        <location evidence="2 19">Cytoplasm</location>
    </subcellularLocation>
</comment>
<evidence type="ECO:0000256" key="18">
    <source>
        <dbReference type="ARBA" id="ARBA00079022"/>
    </source>
</evidence>
<dbReference type="SUPFAM" id="SSF51984">
    <property type="entry name" value="MurCD N-terminal domain"/>
    <property type="match status" value="1"/>
</dbReference>
<keyword evidence="11 19" id="KW-0067">ATP-binding</keyword>
<dbReference type="FunFam" id="3.40.50.720:FF:000046">
    <property type="entry name" value="UDP-N-acetylmuramate--L-alanine ligase"/>
    <property type="match status" value="1"/>
</dbReference>
<keyword evidence="24" id="KW-1185">Reference proteome</keyword>
<evidence type="ECO:0000256" key="5">
    <source>
        <dbReference type="ARBA" id="ARBA00012211"/>
    </source>
</evidence>
<evidence type="ECO:0000256" key="2">
    <source>
        <dbReference type="ARBA" id="ARBA00004496"/>
    </source>
</evidence>
<evidence type="ECO:0000313" key="23">
    <source>
        <dbReference type="EMBL" id="ROQ30769.1"/>
    </source>
</evidence>
<name>A0A3N1PRC1_9GAMM</name>
<keyword evidence="12 19" id="KW-0133">Cell shape</keyword>
<dbReference type="InterPro" id="IPR004101">
    <property type="entry name" value="Mur_ligase_C"/>
</dbReference>
<proteinExistence type="inferred from homology"/>
<dbReference type="InterPro" id="IPR050061">
    <property type="entry name" value="MurCDEF_pg_biosynth"/>
</dbReference>
<evidence type="ECO:0000256" key="14">
    <source>
        <dbReference type="ARBA" id="ARBA00023306"/>
    </source>
</evidence>
<dbReference type="PANTHER" id="PTHR43445:SF3">
    <property type="entry name" value="UDP-N-ACETYLMURAMATE--L-ALANINE LIGASE"/>
    <property type="match status" value="1"/>
</dbReference>
<keyword evidence="13 19" id="KW-0573">Peptidoglycan synthesis</keyword>
<comment type="function">
    <text evidence="1 19">Cell wall formation.</text>
</comment>
<protein>
    <recommendedName>
        <fullName evidence="6 19">UDP-N-acetylmuramate--L-alanine ligase</fullName>
        <ecNumber evidence="5 19">6.3.2.8</ecNumber>
    </recommendedName>
    <alternativeName>
        <fullName evidence="18 19">UDP-N-acetylmuramoyl-L-alanine synthetase</fullName>
    </alternativeName>
</protein>
<keyword evidence="8 19" id="KW-0436">Ligase</keyword>
<dbReference type="InterPro" id="IPR013221">
    <property type="entry name" value="Mur_ligase_cen"/>
</dbReference>
<dbReference type="UniPathway" id="UPA00219"/>
<dbReference type="GO" id="GO:0071555">
    <property type="term" value="P:cell wall organization"/>
    <property type="evidence" value="ECO:0007669"/>
    <property type="project" value="UniProtKB-KW"/>
</dbReference>
<dbReference type="Pfam" id="PF08245">
    <property type="entry name" value="Mur_ligase_M"/>
    <property type="match status" value="1"/>
</dbReference>
<dbReference type="GO" id="GO:0008360">
    <property type="term" value="P:regulation of cell shape"/>
    <property type="evidence" value="ECO:0007669"/>
    <property type="project" value="UniProtKB-KW"/>
</dbReference>
<dbReference type="GO" id="GO:0008763">
    <property type="term" value="F:UDP-N-acetylmuramate-L-alanine ligase activity"/>
    <property type="evidence" value="ECO:0007669"/>
    <property type="project" value="UniProtKB-UniRule"/>
</dbReference>
<organism evidence="23 24">
    <name type="scientific">Gallaecimonas pentaromativorans</name>
    <dbReference type="NCBI Taxonomy" id="584787"/>
    <lineage>
        <taxon>Bacteria</taxon>
        <taxon>Pseudomonadati</taxon>
        <taxon>Pseudomonadota</taxon>
        <taxon>Gammaproteobacteria</taxon>
        <taxon>Enterobacterales</taxon>
        <taxon>Gallaecimonadaceae</taxon>
        <taxon>Gallaecimonas</taxon>
    </lineage>
</organism>
<dbReference type="Gene3D" id="3.40.50.720">
    <property type="entry name" value="NAD(P)-binding Rossmann-like Domain"/>
    <property type="match status" value="1"/>
</dbReference>
<dbReference type="GO" id="GO:0005737">
    <property type="term" value="C:cytoplasm"/>
    <property type="evidence" value="ECO:0007669"/>
    <property type="project" value="UniProtKB-SubCell"/>
</dbReference>
<evidence type="ECO:0000256" key="8">
    <source>
        <dbReference type="ARBA" id="ARBA00022598"/>
    </source>
</evidence>
<accession>A0A3N1PRC1</accession>
<dbReference type="EMBL" id="RJUL01000001">
    <property type="protein sequence ID" value="ROQ30769.1"/>
    <property type="molecule type" value="Genomic_DNA"/>
</dbReference>
<keyword evidence="15 19" id="KW-0961">Cell wall biogenesis/degradation</keyword>
<dbReference type="SUPFAM" id="SSF53244">
    <property type="entry name" value="MurD-like peptide ligases, peptide-binding domain"/>
    <property type="match status" value="1"/>
</dbReference>
<comment type="pathway">
    <text evidence="3 19">Cell wall biogenesis; peptidoglycan biosynthesis.</text>
</comment>
<gene>
    <name evidence="19" type="primary">murC</name>
    <name evidence="23" type="ORF">EDC28_101461</name>
</gene>
<dbReference type="PANTHER" id="PTHR43445">
    <property type="entry name" value="UDP-N-ACETYLMURAMATE--L-ALANINE LIGASE-RELATED"/>
    <property type="match status" value="1"/>
</dbReference>
<dbReference type="RefSeq" id="WP_170164001.1">
    <property type="nucleotide sequence ID" value="NZ_JBLXEP010000015.1"/>
</dbReference>
<dbReference type="Proteomes" id="UP000268033">
    <property type="component" value="Unassembled WGS sequence"/>
</dbReference>
<dbReference type="FunFam" id="3.40.1190.10:FF:000001">
    <property type="entry name" value="UDP-N-acetylmuramate--L-alanine ligase"/>
    <property type="match status" value="1"/>
</dbReference>
<evidence type="ECO:0000256" key="15">
    <source>
        <dbReference type="ARBA" id="ARBA00023316"/>
    </source>
</evidence>
<dbReference type="EC" id="6.3.2.8" evidence="5 19"/>
<dbReference type="AlphaFoldDB" id="A0A3N1PRC1"/>
<evidence type="ECO:0000256" key="11">
    <source>
        <dbReference type="ARBA" id="ARBA00022840"/>
    </source>
</evidence>
<sequence>MTRTGPMRRVERIHFVGIGGAGMGGIAEVLLGEGYQITGSDLSRNAVTERLASLGATIWTQHQASNVDGASVVVVSTAIKGDNPEVLEARARRIPVVRRAEMLAELMRFRQGIAVAGTHGKTTTTSLVSSLLFEGGLDPTFVIGGLLNSHGTNAKLGTGSYLVAEADESDASFLHLQPLMSVVTNIEPDHMDTYGGDFEKLKATFVDFLHNLPFYGLAVLCIDDPVVRDLAAPELGRQYLTYGFSDDADVRGHDFSQSANQSRFVAERKGHAPLQVTLNLPGRHNAQNALAAIAIATDLGISDAAIQAALAKFQGIGRRFQHYGEFVTSKGKVMLVDDYGHHPSEVDVTIKAARAGWPDKRLVMVFQPHRYTRTRDLYEDFAEVLSQVDVLVMLDVYSAGETPITGADSRSLCRTIRSRSQLEPVFVSSLDDVPKALYELMNEGDLVITQGAGNVGSLARGLAQAGLEVQP</sequence>
<dbReference type="Gene3D" id="3.90.190.20">
    <property type="entry name" value="Mur ligase, C-terminal domain"/>
    <property type="match status" value="1"/>
</dbReference>
<dbReference type="NCBIfam" id="TIGR01082">
    <property type="entry name" value="murC"/>
    <property type="match status" value="1"/>
</dbReference>
<keyword evidence="14 19" id="KW-0131">Cell cycle</keyword>
<dbReference type="SUPFAM" id="SSF53623">
    <property type="entry name" value="MurD-like peptide ligases, catalytic domain"/>
    <property type="match status" value="1"/>
</dbReference>
<keyword evidence="10 19" id="KW-0547">Nucleotide-binding</keyword>
<evidence type="ECO:0000259" key="22">
    <source>
        <dbReference type="Pfam" id="PF08245"/>
    </source>
</evidence>
<evidence type="ECO:0000259" key="21">
    <source>
        <dbReference type="Pfam" id="PF02875"/>
    </source>
</evidence>
<reference evidence="23 24" key="1">
    <citation type="submission" date="2018-11" db="EMBL/GenBank/DDBJ databases">
        <title>Genomic Encyclopedia of Type Strains, Phase IV (KMG-IV): sequencing the most valuable type-strain genomes for metagenomic binning, comparative biology and taxonomic classification.</title>
        <authorList>
            <person name="Goeker M."/>
        </authorList>
    </citation>
    <scope>NUCLEOTIDE SEQUENCE [LARGE SCALE GENOMIC DNA]</scope>
    <source>
        <strain evidence="23 24">DSM 21945</strain>
    </source>
</reference>
<evidence type="ECO:0000256" key="7">
    <source>
        <dbReference type="ARBA" id="ARBA00022490"/>
    </source>
</evidence>
<evidence type="ECO:0000256" key="16">
    <source>
        <dbReference type="ARBA" id="ARBA00047833"/>
    </source>
</evidence>
<comment type="similarity">
    <text evidence="4 19">Belongs to the MurCDEF family.</text>
</comment>
<dbReference type="GO" id="GO:0009252">
    <property type="term" value="P:peptidoglycan biosynthetic process"/>
    <property type="evidence" value="ECO:0007669"/>
    <property type="project" value="UniProtKB-UniRule"/>
</dbReference>
<evidence type="ECO:0000256" key="9">
    <source>
        <dbReference type="ARBA" id="ARBA00022618"/>
    </source>
</evidence>
<feature type="domain" description="Mur ligase N-terminal catalytic" evidence="20">
    <location>
        <begin position="12"/>
        <end position="109"/>
    </location>
</feature>
<comment type="catalytic activity">
    <reaction evidence="16 19">
        <text>UDP-N-acetyl-alpha-D-muramate + L-alanine + ATP = UDP-N-acetyl-alpha-D-muramoyl-L-alanine + ADP + phosphate + H(+)</text>
        <dbReference type="Rhea" id="RHEA:23372"/>
        <dbReference type="ChEBI" id="CHEBI:15378"/>
        <dbReference type="ChEBI" id="CHEBI:30616"/>
        <dbReference type="ChEBI" id="CHEBI:43474"/>
        <dbReference type="ChEBI" id="CHEBI:57972"/>
        <dbReference type="ChEBI" id="CHEBI:70757"/>
        <dbReference type="ChEBI" id="CHEBI:83898"/>
        <dbReference type="ChEBI" id="CHEBI:456216"/>
        <dbReference type="EC" id="6.3.2.8"/>
    </reaction>
</comment>
<dbReference type="GO" id="GO:0051301">
    <property type="term" value="P:cell division"/>
    <property type="evidence" value="ECO:0007669"/>
    <property type="project" value="UniProtKB-KW"/>
</dbReference>
<dbReference type="HAMAP" id="MF_00046">
    <property type="entry name" value="MurC"/>
    <property type="match status" value="1"/>
</dbReference>
<dbReference type="STRING" id="584787.GCA_001247655_03642"/>
<dbReference type="Pfam" id="PF01225">
    <property type="entry name" value="Mur_ligase"/>
    <property type="match status" value="1"/>
</dbReference>
<evidence type="ECO:0000256" key="19">
    <source>
        <dbReference type="HAMAP-Rule" id="MF_00046"/>
    </source>
</evidence>
<dbReference type="InterPro" id="IPR005758">
    <property type="entry name" value="UDP-N-AcMur_Ala_ligase_MurC"/>
</dbReference>
<dbReference type="Gene3D" id="3.40.1190.10">
    <property type="entry name" value="Mur-like, catalytic domain"/>
    <property type="match status" value="1"/>
</dbReference>
<evidence type="ECO:0000256" key="10">
    <source>
        <dbReference type="ARBA" id="ARBA00022741"/>
    </source>
</evidence>